<keyword evidence="2" id="KW-1185">Reference proteome</keyword>
<evidence type="ECO:0000313" key="2">
    <source>
        <dbReference type="Proteomes" id="UP001497535"/>
    </source>
</evidence>
<sequence length="51" mass="6049">MKLLFLDDWSVEVHLAGEHVHMHVEGAVFRYLFGRLEVLMVITLRLDYVHL</sequence>
<name>A0ACB0XS18_MELEN</name>
<comment type="caution">
    <text evidence="1">The sequence shown here is derived from an EMBL/GenBank/DDBJ whole genome shotgun (WGS) entry which is preliminary data.</text>
</comment>
<proteinExistence type="predicted"/>
<accession>A0ACB0XS18</accession>
<protein>
    <submittedName>
        <fullName evidence="1">Uncharacterized protein</fullName>
    </submittedName>
</protein>
<evidence type="ECO:0000313" key="1">
    <source>
        <dbReference type="EMBL" id="CAK5014821.1"/>
    </source>
</evidence>
<organism evidence="1 2">
    <name type="scientific">Meloidogyne enterolobii</name>
    <name type="common">Root-knot nematode worm</name>
    <name type="synonym">Meloidogyne mayaguensis</name>
    <dbReference type="NCBI Taxonomy" id="390850"/>
    <lineage>
        <taxon>Eukaryota</taxon>
        <taxon>Metazoa</taxon>
        <taxon>Ecdysozoa</taxon>
        <taxon>Nematoda</taxon>
        <taxon>Chromadorea</taxon>
        <taxon>Rhabditida</taxon>
        <taxon>Tylenchina</taxon>
        <taxon>Tylenchomorpha</taxon>
        <taxon>Tylenchoidea</taxon>
        <taxon>Meloidogynidae</taxon>
        <taxon>Meloidogyninae</taxon>
        <taxon>Meloidogyne</taxon>
    </lineage>
</organism>
<reference evidence="1" key="1">
    <citation type="submission" date="2023-11" db="EMBL/GenBank/DDBJ databases">
        <authorList>
            <person name="Poullet M."/>
        </authorList>
    </citation>
    <scope>NUCLEOTIDE SEQUENCE</scope>
    <source>
        <strain evidence="1">E1834</strain>
    </source>
</reference>
<gene>
    <name evidence="1" type="ORF">MENTE1834_LOCUS2824</name>
</gene>
<dbReference type="Proteomes" id="UP001497535">
    <property type="component" value="Unassembled WGS sequence"/>
</dbReference>
<dbReference type="EMBL" id="CAVMJV010000002">
    <property type="protein sequence ID" value="CAK5014821.1"/>
    <property type="molecule type" value="Genomic_DNA"/>
</dbReference>